<dbReference type="InterPro" id="IPR029068">
    <property type="entry name" value="Glyas_Bleomycin-R_OHBP_Dase"/>
</dbReference>
<keyword evidence="2" id="KW-0223">Dioxygenase</keyword>
<dbReference type="PROSITE" id="PS51819">
    <property type="entry name" value="VOC"/>
    <property type="match status" value="1"/>
</dbReference>
<keyword evidence="3" id="KW-1185">Reference proteome</keyword>
<dbReference type="AlphaFoldDB" id="A0A1H9Y0N1"/>
<dbReference type="SUPFAM" id="SSF54593">
    <property type="entry name" value="Glyoxalase/Bleomycin resistance protein/Dihydroxybiphenyl dioxygenase"/>
    <property type="match status" value="1"/>
</dbReference>
<dbReference type="STRING" id="930131.SAMN05216389_101100"/>
<accession>A0A1H9Y0N1</accession>
<keyword evidence="2" id="KW-0560">Oxidoreductase</keyword>
<dbReference type="Pfam" id="PF00903">
    <property type="entry name" value="Glyoxalase"/>
    <property type="match status" value="1"/>
</dbReference>
<evidence type="ECO:0000259" key="1">
    <source>
        <dbReference type="PROSITE" id="PS51819"/>
    </source>
</evidence>
<sequence length="124" mass="14390">MSKSFIDKVHYIRIPVKDLDQSATWYKDVLGLQLVTITEDPFAIMKINEGHFLLILVPTPDETFAHFTINNEPAFSIGFTSPELSKFHQHLKNNGVEVEEFKEDNGHAYFHFYDPNGNKLQVHW</sequence>
<dbReference type="RefSeq" id="WP_090865696.1">
    <property type="nucleotide sequence ID" value="NZ_FOHE01000001.1"/>
</dbReference>
<dbReference type="Proteomes" id="UP000198618">
    <property type="component" value="Unassembled WGS sequence"/>
</dbReference>
<organism evidence="2 3">
    <name type="scientific">Oceanobacillus limi</name>
    <dbReference type="NCBI Taxonomy" id="930131"/>
    <lineage>
        <taxon>Bacteria</taxon>
        <taxon>Bacillati</taxon>
        <taxon>Bacillota</taxon>
        <taxon>Bacilli</taxon>
        <taxon>Bacillales</taxon>
        <taxon>Bacillaceae</taxon>
        <taxon>Oceanobacillus</taxon>
    </lineage>
</organism>
<dbReference type="GO" id="GO:0051213">
    <property type="term" value="F:dioxygenase activity"/>
    <property type="evidence" value="ECO:0007669"/>
    <property type="project" value="UniProtKB-KW"/>
</dbReference>
<reference evidence="2 3" key="1">
    <citation type="submission" date="2016-10" db="EMBL/GenBank/DDBJ databases">
        <authorList>
            <person name="de Groot N.N."/>
        </authorList>
    </citation>
    <scope>NUCLEOTIDE SEQUENCE [LARGE SCALE GENOMIC DNA]</scope>
    <source>
        <strain evidence="2 3">IBRC-M 10780</strain>
    </source>
</reference>
<dbReference type="Gene3D" id="3.10.180.10">
    <property type="entry name" value="2,3-Dihydroxybiphenyl 1,2-Dioxygenase, domain 1"/>
    <property type="match status" value="1"/>
</dbReference>
<dbReference type="EMBL" id="FOHE01000001">
    <property type="protein sequence ID" value="SES62277.1"/>
    <property type="molecule type" value="Genomic_DNA"/>
</dbReference>
<feature type="domain" description="VOC" evidence="1">
    <location>
        <begin position="8"/>
        <end position="124"/>
    </location>
</feature>
<evidence type="ECO:0000313" key="3">
    <source>
        <dbReference type="Proteomes" id="UP000198618"/>
    </source>
</evidence>
<dbReference type="PANTHER" id="PTHR36113:SF3">
    <property type="entry name" value="SLL5075 PROTEIN"/>
    <property type="match status" value="1"/>
</dbReference>
<dbReference type="CDD" id="cd06587">
    <property type="entry name" value="VOC"/>
    <property type="match status" value="1"/>
</dbReference>
<gene>
    <name evidence="2" type="ORF">SAMN05216389_101100</name>
</gene>
<protein>
    <submittedName>
        <fullName evidence="2">Catechol 2,3-dioxygenase</fullName>
    </submittedName>
</protein>
<dbReference type="InterPro" id="IPR051332">
    <property type="entry name" value="Fosfomycin_Res_Enzymes"/>
</dbReference>
<dbReference type="InterPro" id="IPR004360">
    <property type="entry name" value="Glyas_Fos-R_dOase_dom"/>
</dbReference>
<dbReference type="PANTHER" id="PTHR36113">
    <property type="entry name" value="LYASE, PUTATIVE-RELATED-RELATED"/>
    <property type="match status" value="1"/>
</dbReference>
<dbReference type="OrthoDB" id="2608626at2"/>
<name>A0A1H9Y0N1_9BACI</name>
<dbReference type="InterPro" id="IPR037523">
    <property type="entry name" value="VOC_core"/>
</dbReference>
<evidence type="ECO:0000313" key="2">
    <source>
        <dbReference type="EMBL" id="SES62277.1"/>
    </source>
</evidence>
<proteinExistence type="predicted"/>